<accession>V2XMI6</accession>
<gene>
    <name evidence="2" type="ORF">Moror_14673</name>
</gene>
<sequence>MLLFSICHNVWHHLEGKSSPFADVSALANFAFPAMKTPLVSLDKFCGRFWFPQTFMCLLMLALQLLKCLDSHFSITIPNDLYKEILAEYNPDRNVPDIDNDIEISDHKDSNSSDEDGSGDEDIVEVKSSKRSIHSIKPPTCATPIVEVPACSSGSSKTQQKSQPATSSSSQVNIKTEPSSSKHKARDTSLPQPPAGKRACTVTKAADK</sequence>
<proteinExistence type="predicted"/>
<comment type="caution">
    <text evidence="2">The sequence shown here is derived from an EMBL/GenBank/DDBJ whole genome shotgun (WGS) entry which is preliminary data.</text>
</comment>
<dbReference type="EMBL" id="AWSO01003084">
    <property type="protein sequence ID" value="ESK80709.1"/>
    <property type="molecule type" value="Genomic_DNA"/>
</dbReference>
<name>V2XMI6_MONRO</name>
<dbReference type="Proteomes" id="UP000017559">
    <property type="component" value="Unassembled WGS sequence"/>
</dbReference>
<feature type="compositionally biased region" description="Low complexity" evidence="1">
    <location>
        <begin position="152"/>
        <end position="163"/>
    </location>
</feature>
<evidence type="ECO:0000256" key="1">
    <source>
        <dbReference type="SAM" id="MobiDB-lite"/>
    </source>
</evidence>
<feature type="compositionally biased region" description="Polar residues" evidence="1">
    <location>
        <begin position="164"/>
        <end position="179"/>
    </location>
</feature>
<protein>
    <submittedName>
        <fullName evidence="2">Uncharacterized protein</fullName>
    </submittedName>
</protein>
<feature type="region of interest" description="Disordered" evidence="1">
    <location>
        <begin position="96"/>
        <end position="131"/>
    </location>
</feature>
<organism evidence="2 3">
    <name type="scientific">Moniliophthora roreri (strain MCA 2997)</name>
    <name type="common">Cocoa frosty pod rot fungus</name>
    <name type="synonym">Crinipellis roreri</name>
    <dbReference type="NCBI Taxonomy" id="1381753"/>
    <lineage>
        <taxon>Eukaryota</taxon>
        <taxon>Fungi</taxon>
        <taxon>Dikarya</taxon>
        <taxon>Basidiomycota</taxon>
        <taxon>Agaricomycotina</taxon>
        <taxon>Agaricomycetes</taxon>
        <taxon>Agaricomycetidae</taxon>
        <taxon>Agaricales</taxon>
        <taxon>Marasmiineae</taxon>
        <taxon>Marasmiaceae</taxon>
        <taxon>Moniliophthora</taxon>
    </lineage>
</organism>
<reference evidence="2 3" key="1">
    <citation type="journal article" date="2014" name="BMC Genomics">
        <title>Genome and secretome analysis of the hemibiotrophic fungal pathogen, Moniliophthora roreri, which causes frosty pod rot disease of cacao: mechanisms of the biotrophic and necrotrophic phases.</title>
        <authorList>
            <person name="Meinhardt L.W."/>
            <person name="Costa G.G.L."/>
            <person name="Thomazella D.P.T."/>
            <person name="Teixeira P.J.P.L."/>
            <person name="Carazzolle M.F."/>
            <person name="Schuster S.C."/>
            <person name="Carlson J.E."/>
            <person name="Guiltinan M.J."/>
            <person name="Mieczkowski P."/>
            <person name="Farmer A."/>
            <person name="Ramaraj T."/>
            <person name="Crozier J."/>
            <person name="Davis R.E."/>
            <person name="Shao J."/>
            <person name="Melnick R.L."/>
            <person name="Pereira G.A.G."/>
            <person name="Bailey B.A."/>
        </authorList>
    </citation>
    <scope>NUCLEOTIDE SEQUENCE [LARGE SCALE GENOMIC DNA]</scope>
    <source>
        <strain evidence="2 3">MCA 2997</strain>
    </source>
</reference>
<dbReference type="KEGG" id="mrr:Moror_14673"/>
<feature type="non-terminal residue" evidence="2">
    <location>
        <position position="208"/>
    </location>
</feature>
<dbReference type="AlphaFoldDB" id="V2XMI6"/>
<evidence type="ECO:0000313" key="2">
    <source>
        <dbReference type="EMBL" id="ESK80709.1"/>
    </source>
</evidence>
<feature type="compositionally biased region" description="Acidic residues" evidence="1">
    <location>
        <begin position="112"/>
        <end position="123"/>
    </location>
</feature>
<evidence type="ECO:0000313" key="3">
    <source>
        <dbReference type="Proteomes" id="UP000017559"/>
    </source>
</evidence>
<feature type="region of interest" description="Disordered" evidence="1">
    <location>
        <begin position="148"/>
        <end position="208"/>
    </location>
</feature>
<dbReference type="HOGENOM" id="CLU_093928_0_0_1"/>
<keyword evidence="3" id="KW-1185">Reference proteome</keyword>